<accession>A0A1V0G088</accession>
<evidence type="ECO:0000256" key="5">
    <source>
        <dbReference type="ARBA" id="ARBA00022729"/>
    </source>
</evidence>
<keyword evidence="6" id="KW-0472">Membrane</keyword>
<dbReference type="GO" id="GO:0098552">
    <property type="term" value="C:side of membrane"/>
    <property type="evidence" value="ECO:0007669"/>
    <property type="project" value="UniProtKB-KW"/>
</dbReference>
<dbReference type="GO" id="GO:0005886">
    <property type="term" value="C:plasma membrane"/>
    <property type="evidence" value="ECO:0007669"/>
    <property type="project" value="UniProtKB-SubCell"/>
</dbReference>
<dbReference type="AlphaFoldDB" id="A0A1V0G088"/>
<evidence type="ECO:0000256" key="8">
    <source>
        <dbReference type="ARBA" id="ARBA00023288"/>
    </source>
</evidence>
<keyword evidence="4" id="KW-0336">GPI-anchor</keyword>
<evidence type="ECO:0000256" key="1">
    <source>
        <dbReference type="ARBA" id="ARBA00002523"/>
    </source>
</evidence>
<dbReference type="VEuPathDB" id="TriTrypDB:Tb11.v5.1047"/>
<keyword evidence="3" id="KW-1003">Cell membrane</keyword>
<keyword evidence="5 10" id="KW-0732">Signal</keyword>
<evidence type="ECO:0000256" key="4">
    <source>
        <dbReference type="ARBA" id="ARBA00022622"/>
    </source>
</evidence>
<comment type="function">
    <text evidence="1">VSG forms a coat on the surface of the parasite. The trypanosome evades the immune response of the host by expressing a series of antigenically distinct VSGs from an estimated 1000 VSG genes.</text>
</comment>
<evidence type="ECO:0000256" key="9">
    <source>
        <dbReference type="SAM" id="MobiDB-lite"/>
    </source>
</evidence>
<evidence type="ECO:0000259" key="11">
    <source>
        <dbReference type="Pfam" id="PF10659"/>
    </source>
</evidence>
<evidence type="ECO:0000259" key="12">
    <source>
        <dbReference type="Pfam" id="PF13206"/>
    </source>
</evidence>
<dbReference type="EMBL" id="KY404803">
    <property type="protein sequence ID" value="ARB51411.1"/>
    <property type="molecule type" value="Genomic_DNA"/>
</dbReference>
<dbReference type="InterPro" id="IPR025932">
    <property type="entry name" value="Trypano_VSG_B_N_dom"/>
</dbReference>
<evidence type="ECO:0000256" key="2">
    <source>
        <dbReference type="ARBA" id="ARBA00004609"/>
    </source>
</evidence>
<name>A0A1V0G088_9TRYP</name>
<feature type="domain" description="Trypanosome variant surface glycoprotein C-terminal" evidence="11">
    <location>
        <begin position="466"/>
        <end position="573"/>
    </location>
</feature>
<feature type="signal peptide" evidence="10">
    <location>
        <begin position="1"/>
        <end position="24"/>
    </location>
</feature>
<reference evidence="13" key="1">
    <citation type="submission" date="2016-12" db="EMBL/GenBank/DDBJ databases">
        <title>Trypanosoma brucei Minichromosomal Variant Surface Glycoprotein (VSG) Repertoire.</title>
        <authorList>
            <person name="Cross G.A."/>
            <person name="Mugnier M.R."/>
        </authorList>
    </citation>
    <scope>NUCLEOTIDE SEQUENCE</scope>
    <source>
        <strain evidence="13">Tb927.100.25</strain>
    </source>
</reference>
<feature type="chain" id="PRO_5012437281" evidence="10">
    <location>
        <begin position="25"/>
        <end position="574"/>
    </location>
</feature>
<sequence>MRLPAVVATHTAIVALLVLRSHQAGENAKEFKDMCDLYNLMIQPVVLPKISTTDDPDGTTPTQALQKVVDKITKLNLTVVQKEIAEVLADKTTYPTWKEVTDSKKDGYFPGSDAEKFAKMRADYEDINKQKAEGSFSQKYGTPLPQNRQTALRPTLANLANKALSLQTALQAVTGTQKTAATAARKRLVAALYGSDYSPANTALDNLEKPWTDKPDDATFPWKTGAGRDATCEKAAKGDKKAGNALATDIMCICLGEKAGSNTPCTASTLTTLTQLNSANANYPDILTAWTAITAECTKVAASPHATLTATALDKALTTLLSNLGQNAVATGTAPSTKTHGLDGSRAFLGIHGLKNAKAGCSTPATAGTFSGGDGNCIDYIDLLKGKEGIPWATAITGARTALRELQATGQQTASIIGQATAIETQMEALLLIGDSLTTVHGKESPADNGKQPTLTDADKCKIDANKTAAECTKLGCGHDATTNKCKPKPGSETTSTGTGEGAAGGTAATGCEKHATKAECDADKKDDKQNCAWRKGKEGEDDKDTEKCRNDSFLLNKKFALSMVSAAFVALLF</sequence>
<proteinExistence type="predicted"/>
<protein>
    <submittedName>
        <fullName evidence="13">Variant surface glycoprotein</fullName>
    </submittedName>
</protein>
<dbReference type="Pfam" id="PF10659">
    <property type="entry name" value="Trypan_glycop_C"/>
    <property type="match status" value="1"/>
</dbReference>
<keyword evidence="8" id="KW-0449">Lipoprotein</keyword>
<keyword evidence="7" id="KW-0325">Glycoprotein</keyword>
<evidence type="ECO:0000256" key="7">
    <source>
        <dbReference type="ARBA" id="ARBA00023180"/>
    </source>
</evidence>
<evidence type="ECO:0000313" key="13">
    <source>
        <dbReference type="EMBL" id="ARB51411.1"/>
    </source>
</evidence>
<dbReference type="VEuPathDB" id="TriTrypDB:Tb427_000046500"/>
<feature type="region of interest" description="Disordered" evidence="9">
    <location>
        <begin position="483"/>
        <end position="509"/>
    </location>
</feature>
<organism evidence="13">
    <name type="scientific">Trypanosoma brucei</name>
    <dbReference type="NCBI Taxonomy" id="5691"/>
    <lineage>
        <taxon>Eukaryota</taxon>
        <taxon>Discoba</taxon>
        <taxon>Euglenozoa</taxon>
        <taxon>Kinetoplastea</taxon>
        <taxon>Metakinetoplastina</taxon>
        <taxon>Trypanosomatida</taxon>
        <taxon>Trypanosomatidae</taxon>
        <taxon>Trypanosoma</taxon>
    </lineage>
</organism>
<feature type="domain" description="Trypanosome variant surface glycoprotein B-type N-terminal" evidence="12">
    <location>
        <begin position="14"/>
        <end position="416"/>
    </location>
</feature>
<evidence type="ECO:0000256" key="10">
    <source>
        <dbReference type="SAM" id="SignalP"/>
    </source>
</evidence>
<dbReference type="Pfam" id="PF13206">
    <property type="entry name" value="VSG_B"/>
    <property type="match status" value="1"/>
</dbReference>
<dbReference type="InterPro" id="IPR019609">
    <property type="entry name" value="Variant_surf_glycoprt_trypan_C"/>
</dbReference>
<comment type="subcellular location">
    <subcellularLocation>
        <location evidence="2">Cell membrane</location>
        <topology evidence="2">Lipid-anchor</topology>
        <topology evidence="2">GPI-anchor</topology>
    </subcellularLocation>
</comment>
<evidence type="ECO:0000256" key="3">
    <source>
        <dbReference type="ARBA" id="ARBA00022475"/>
    </source>
</evidence>
<evidence type="ECO:0000256" key="6">
    <source>
        <dbReference type="ARBA" id="ARBA00023136"/>
    </source>
</evidence>